<feature type="binding site" evidence="3">
    <location>
        <position position="157"/>
    </location>
    <ligand>
        <name>dimethylallyl diphosphate</name>
        <dbReference type="ChEBI" id="CHEBI:57623"/>
    </ligand>
</feature>
<keyword evidence="2 4" id="KW-0808">Transferase</keyword>
<feature type="binding site" evidence="3">
    <location>
        <position position="229"/>
    </location>
    <ligand>
        <name>dimethylallyl diphosphate</name>
        <dbReference type="ChEBI" id="CHEBI:57623"/>
    </ligand>
</feature>
<evidence type="ECO:0000313" key="5">
    <source>
        <dbReference type="Proteomes" id="UP000076632"/>
    </source>
</evidence>
<protein>
    <submittedName>
        <fullName evidence="4">Aromatic prenyltransferase</fullName>
    </submittedName>
</protein>
<dbReference type="OMA" id="IRYSFEP"/>
<dbReference type="EMBL" id="KV407456">
    <property type="protein sequence ID" value="KZF23924.1"/>
    <property type="molecule type" value="Genomic_DNA"/>
</dbReference>
<organism evidence="4 5">
    <name type="scientific">Xylona heveae (strain CBS 132557 / TC161)</name>
    <dbReference type="NCBI Taxonomy" id="1328760"/>
    <lineage>
        <taxon>Eukaryota</taxon>
        <taxon>Fungi</taxon>
        <taxon>Dikarya</taxon>
        <taxon>Ascomycota</taxon>
        <taxon>Pezizomycotina</taxon>
        <taxon>Xylonomycetes</taxon>
        <taxon>Xylonales</taxon>
        <taxon>Xylonaceae</taxon>
        <taxon>Xylona</taxon>
    </lineage>
</organism>
<feature type="binding site" evidence="3">
    <location>
        <position position="225"/>
    </location>
    <ligand>
        <name>dimethylallyl diphosphate</name>
        <dbReference type="ChEBI" id="CHEBI:57623"/>
    </ligand>
</feature>
<feature type="binding site" evidence="3">
    <location>
        <position position="227"/>
    </location>
    <ligand>
        <name>dimethylallyl diphosphate</name>
        <dbReference type="ChEBI" id="CHEBI:57623"/>
    </ligand>
</feature>
<evidence type="ECO:0000256" key="3">
    <source>
        <dbReference type="PIRSR" id="PIRSR000509-1"/>
    </source>
</evidence>
<dbReference type="Pfam" id="PF11991">
    <property type="entry name" value="Trp_DMAT"/>
    <property type="match status" value="1"/>
</dbReference>
<dbReference type="GO" id="GO:0009820">
    <property type="term" value="P:alkaloid metabolic process"/>
    <property type="evidence" value="ECO:0007669"/>
    <property type="project" value="InterPro"/>
</dbReference>
<dbReference type="InterPro" id="IPR033964">
    <property type="entry name" value="ABBA"/>
</dbReference>
<dbReference type="SFLD" id="SFLDG01162">
    <property type="entry name" value="I"/>
    <property type="match status" value="1"/>
</dbReference>
<reference evidence="4 5" key="1">
    <citation type="journal article" date="2016" name="Fungal Biol.">
        <title>The genome of Xylona heveae provides a window into fungal endophytism.</title>
        <authorList>
            <person name="Gazis R."/>
            <person name="Kuo A."/>
            <person name="Riley R."/>
            <person name="LaButti K."/>
            <person name="Lipzen A."/>
            <person name="Lin J."/>
            <person name="Amirebrahimi M."/>
            <person name="Hesse C.N."/>
            <person name="Spatafora J.W."/>
            <person name="Henrissat B."/>
            <person name="Hainaut M."/>
            <person name="Grigoriev I.V."/>
            <person name="Hibbett D.S."/>
        </authorList>
    </citation>
    <scope>NUCLEOTIDE SEQUENCE [LARGE SCALE GENOMIC DNA]</scope>
    <source>
        <strain evidence="4 5">TC161</strain>
    </source>
</reference>
<gene>
    <name evidence="4" type="ORF">L228DRAFT_208979</name>
</gene>
<dbReference type="NCBIfam" id="TIGR03429">
    <property type="entry name" value="arom_pren_DMATS"/>
    <property type="match status" value="1"/>
</dbReference>
<dbReference type="GO" id="GO:0016765">
    <property type="term" value="F:transferase activity, transferring alkyl or aryl (other than methyl) groups"/>
    <property type="evidence" value="ECO:0007669"/>
    <property type="project" value="InterPro"/>
</dbReference>
<dbReference type="PANTHER" id="PTHR40627">
    <property type="entry name" value="INDOLE PRENYLTRANSFERASE TDIB-RELATED"/>
    <property type="match status" value="1"/>
</dbReference>
<evidence type="ECO:0000256" key="1">
    <source>
        <dbReference type="ARBA" id="ARBA00010209"/>
    </source>
</evidence>
<feature type="binding site" evidence="3">
    <location>
        <position position="155"/>
    </location>
    <ligand>
        <name>dimethylallyl diphosphate</name>
        <dbReference type="ChEBI" id="CHEBI:57623"/>
    </ligand>
</feature>
<dbReference type="InterPro" id="IPR017795">
    <property type="entry name" value="ABBA_NscD-like"/>
</dbReference>
<proteinExistence type="inferred from homology"/>
<comment type="similarity">
    <text evidence="1">Belongs to the tryptophan dimethylallyltransferase family.</text>
</comment>
<dbReference type="OrthoDB" id="3354387at2759"/>
<keyword evidence="5" id="KW-1185">Reference proteome</keyword>
<feature type="binding site" evidence="3">
    <location>
        <position position="71"/>
    </location>
    <ligand>
        <name>dimethylallyl diphosphate</name>
        <dbReference type="ChEBI" id="CHEBI:57623"/>
    </ligand>
</feature>
<feature type="binding site" evidence="3">
    <location>
        <position position="308"/>
    </location>
    <ligand>
        <name>dimethylallyl diphosphate</name>
        <dbReference type="ChEBI" id="CHEBI:57623"/>
    </ligand>
</feature>
<dbReference type="RefSeq" id="XP_018189479.1">
    <property type="nucleotide sequence ID" value="XM_018329786.1"/>
</dbReference>
<dbReference type="PIRSF" id="PIRSF000509">
    <property type="entry name" value="Trp_DMAT"/>
    <property type="match status" value="1"/>
</dbReference>
<dbReference type="InterPro" id="IPR012148">
    <property type="entry name" value="ABBA_DMATS-like"/>
</dbReference>
<dbReference type="InParanoid" id="A0A165HTZ5"/>
<name>A0A165HTZ5_XYLHT</name>
<sequence length="395" mass="44227">MLSDMMEIAGYSKQSQDFHRTFFTDRVARSLGPHPRASGPPKSWQSFMTDDHTPAELSWCWCSKRKIPAVRYSVEPIGQSAGSVSDPFNLFAGVQMLGNALPVSPDLDLQLYRHFSNKLLSPQQIKPSEVENGVQHPQSQTFIAFDLLEDKVVTKYYFMPSWRSSRTGKSNLETVENAIQSLDSVGIHFGNSLNLVTDFLRSFDEKEQLQVEILAIDCVDPVQSRIKIYIRSPRTSFDSAVDMLTMKGKLDPISDIASLKELWCNIFGIDDQSFDASNSLPEKGHRTSGLLYYLEIKASCPSPKTKVYLPVRHYAQDDEQVARGLSAFLEKRGKGLSNGSYYEGVSRLCKHRNLGDGLGFHTYVTCAVDGDSLAVTSYLNPETYHSSRPRGNVKA</sequence>
<feature type="binding site" evidence="3">
    <location>
        <position position="56"/>
    </location>
    <ligand>
        <name>L-tryptophan</name>
        <dbReference type="ChEBI" id="CHEBI:57912"/>
    </ligand>
</feature>
<dbReference type="SFLD" id="SFLDS00036">
    <property type="entry name" value="Aromatic_Prenyltransferase"/>
    <property type="match status" value="1"/>
</dbReference>
<dbReference type="CDD" id="cd13929">
    <property type="entry name" value="PT-DMATS_CymD"/>
    <property type="match status" value="1"/>
</dbReference>
<evidence type="ECO:0000256" key="2">
    <source>
        <dbReference type="ARBA" id="ARBA00022679"/>
    </source>
</evidence>
<dbReference type="Proteomes" id="UP000076632">
    <property type="component" value="Unassembled WGS sequence"/>
</dbReference>
<accession>A0A165HTZ5</accession>
<evidence type="ECO:0000313" key="4">
    <source>
        <dbReference type="EMBL" id="KZF23924.1"/>
    </source>
</evidence>
<dbReference type="PANTHER" id="PTHR40627:SF4">
    <property type="entry name" value="PRENYLTRANSFERASE ASQH1-RELATED"/>
    <property type="match status" value="1"/>
</dbReference>
<dbReference type="AlphaFoldDB" id="A0A165HTZ5"/>
<dbReference type="GeneID" id="28894923"/>